<dbReference type="Gene3D" id="3.40.50.1820">
    <property type="entry name" value="alpha/beta hydrolase"/>
    <property type="match status" value="1"/>
</dbReference>
<keyword evidence="2" id="KW-0443">Lipid metabolism</keyword>
<evidence type="ECO:0000256" key="2">
    <source>
        <dbReference type="ARBA" id="ARBA00022963"/>
    </source>
</evidence>
<evidence type="ECO:0000259" key="5">
    <source>
        <dbReference type="Pfam" id="PF05057"/>
    </source>
</evidence>
<proteinExistence type="inferred from homology"/>
<evidence type="ECO:0000313" key="7">
    <source>
        <dbReference type="Proteomes" id="UP000094236"/>
    </source>
</evidence>
<dbReference type="PANTHER" id="PTHR12482">
    <property type="entry name" value="LIPASE ROG1-RELATED-RELATED"/>
    <property type="match status" value="1"/>
</dbReference>
<sequence length="412" mass="47362">MSKEAHLFVLIHGLWGGPSHLDVIEHTIKDLLDDENVYTLKPKSFAYFKSYDGVKVCGQRVIEEIFKKLLELKSEKDVLVVKISFVGYSLGGLIARYCIGQLMKLDNFFDLIEPTYFTTFATPHLGVKFFKQNALDRILNFLGTRFIGQSGKDLFIVDDDQLLLKLSNPDEVYYNGLLKFKKRILLANVRNDRTVPFYTAFITQYQPFIDWDNIVLKYHENLPELCIGRKKQFSANIVNLKESKRVDDENMRAYSFDSIIRYSIITLIVFFVFPFWLPPIIIASSVATIQSYFRIRWTPEYNLSQKWEETRQQLFQSAKIVENSIDNDNASATTATAEFSELTGNAVEGVLAAEEKFNSRTAKESKKSTSRDSSKTRSELEPKLPKYFDGKVSYNYKRVASLLAKKNGSSSF</sequence>
<feature type="transmembrane region" description="Helical" evidence="4">
    <location>
        <begin position="259"/>
        <end position="277"/>
    </location>
</feature>
<dbReference type="AlphaFoldDB" id="A0A1E4TTH0"/>
<organism evidence="6 7">
    <name type="scientific">Pachysolen tannophilus NRRL Y-2460</name>
    <dbReference type="NCBI Taxonomy" id="669874"/>
    <lineage>
        <taxon>Eukaryota</taxon>
        <taxon>Fungi</taxon>
        <taxon>Dikarya</taxon>
        <taxon>Ascomycota</taxon>
        <taxon>Saccharomycotina</taxon>
        <taxon>Pichiomycetes</taxon>
        <taxon>Pachysolenaceae</taxon>
        <taxon>Pachysolen</taxon>
    </lineage>
</organism>
<dbReference type="GO" id="GO:0005811">
    <property type="term" value="C:lipid droplet"/>
    <property type="evidence" value="ECO:0007669"/>
    <property type="project" value="TreeGrafter"/>
</dbReference>
<feature type="region of interest" description="Disordered" evidence="3">
    <location>
        <begin position="358"/>
        <end position="382"/>
    </location>
</feature>
<accession>A0A1E4TTH0</accession>
<dbReference type="GO" id="GO:0047372">
    <property type="term" value="F:monoacylglycerol lipase activity"/>
    <property type="evidence" value="ECO:0007669"/>
    <property type="project" value="TreeGrafter"/>
</dbReference>
<dbReference type="PANTHER" id="PTHR12482:SF24">
    <property type="entry name" value="LIPID DROPLET PHOSPHOLIPASE 1"/>
    <property type="match status" value="1"/>
</dbReference>
<reference evidence="7" key="1">
    <citation type="submission" date="2016-05" db="EMBL/GenBank/DDBJ databases">
        <title>Comparative genomics of biotechnologically important yeasts.</title>
        <authorList>
            <consortium name="DOE Joint Genome Institute"/>
            <person name="Riley R."/>
            <person name="Haridas S."/>
            <person name="Wolfe K.H."/>
            <person name="Lopes M.R."/>
            <person name="Hittinger C.T."/>
            <person name="Goker M."/>
            <person name="Salamov A."/>
            <person name="Wisecaver J."/>
            <person name="Long T.M."/>
            <person name="Aerts A.L."/>
            <person name="Barry K."/>
            <person name="Choi C."/>
            <person name="Clum A."/>
            <person name="Coughlan A.Y."/>
            <person name="Deshpande S."/>
            <person name="Douglass A.P."/>
            <person name="Hanson S.J."/>
            <person name="Klenk H.-P."/>
            <person name="Labutti K."/>
            <person name="Lapidus A."/>
            <person name="Lindquist E."/>
            <person name="Lipzen A."/>
            <person name="Meier-Kolthoff J.P."/>
            <person name="Ohm R.A."/>
            <person name="Otillar R.P."/>
            <person name="Pangilinan J."/>
            <person name="Peng Y."/>
            <person name="Rokas A."/>
            <person name="Rosa C.A."/>
            <person name="Scheuner C."/>
            <person name="Sibirny A.A."/>
            <person name="Slot J.C."/>
            <person name="Stielow J.B."/>
            <person name="Sun H."/>
            <person name="Kurtzman C.P."/>
            <person name="Blackwell M."/>
            <person name="Grigoriev I.V."/>
            <person name="Jeffries T.W."/>
        </authorList>
    </citation>
    <scope>NUCLEOTIDE SEQUENCE [LARGE SCALE GENOMIC DNA]</scope>
    <source>
        <strain evidence="7">NRRL Y-2460</strain>
    </source>
</reference>
<dbReference type="InterPro" id="IPR007751">
    <property type="entry name" value="DUF676_lipase-like"/>
</dbReference>
<dbReference type="Pfam" id="PF05057">
    <property type="entry name" value="DUF676"/>
    <property type="match status" value="1"/>
</dbReference>
<dbReference type="GO" id="GO:0004622">
    <property type="term" value="F:phosphatidylcholine lysophospholipase activity"/>
    <property type="evidence" value="ECO:0007669"/>
    <property type="project" value="TreeGrafter"/>
</dbReference>
<dbReference type="Proteomes" id="UP000094236">
    <property type="component" value="Unassembled WGS sequence"/>
</dbReference>
<keyword evidence="2" id="KW-0442">Lipid degradation</keyword>
<evidence type="ECO:0000313" key="6">
    <source>
        <dbReference type="EMBL" id="ODV95037.1"/>
    </source>
</evidence>
<dbReference type="SUPFAM" id="SSF53474">
    <property type="entry name" value="alpha/beta-Hydrolases"/>
    <property type="match status" value="1"/>
</dbReference>
<evidence type="ECO:0000256" key="1">
    <source>
        <dbReference type="ARBA" id="ARBA00007920"/>
    </source>
</evidence>
<dbReference type="OrthoDB" id="273452at2759"/>
<keyword evidence="4" id="KW-0812">Transmembrane</keyword>
<dbReference type="InterPro" id="IPR029058">
    <property type="entry name" value="AB_hydrolase_fold"/>
</dbReference>
<feature type="non-terminal residue" evidence="6">
    <location>
        <position position="412"/>
    </location>
</feature>
<keyword evidence="7" id="KW-1185">Reference proteome</keyword>
<dbReference type="InterPro" id="IPR044294">
    <property type="entry name" value="Lipase-like"/>
</dbReference>
<gene>
    <name evidence="6" type="ORF">PACTADRAFT_50861</name>
</gene>
<protein>
    <recommendedName>
        <fullName evidence="5">DUF676 domain-containing protein</fullName>
    </recommendedName>
</protein>
<evidence type="ECO:0000256" key="3">
    <source>
        <dbReference type="SAM" id="MobiDB-lite"/>
    </source>
</evidence>
<comment type="similarity">
    <text evidence="1">Belongs to the putative lipase ROG1 family.</text>
</comment>
<feature type="domain" description="DUF676" evidence="5">
    <location>
        <begin position="2"/>
        <end position="199"/>
    </location>
</feature>
<name>A0A1E4TTH0_PACTA</name>
<keyword evidence="4" id="KW-1133">Transmembrane helix</keyword>
<dbReference type="GO" id="GO:0016042">
    <property type="term" value="P:lipid catabolic process"/>
    <property type="evidence" value="ECO:0007669"/>
    <property type="project" value="UniProtKB-KW"/>
</dbReference>
<evidence type="ECO:0000256" key="4">
    <source>
        <dbReference type="SAM" id="Phobius"/>
    </source>
</evidence>
<keyword evidence="4" id="KW-0472">Membrane</keyword>
<dbReference type="EMBL" id="KV454015">
    <property type="protein sequence ID" value="ODV95037.1"/>
    <property type="molecule type" value="Genomic_DNA"/>
</dbReference>